<comment type="caution">
    <text evidence="1">The sequence shown here is derived from an EMBL/GenBank/DDBJ whole genome shotgun (WGS) entry which is preliminary data.</text>
</comment>
<name>A0A1S1LCA2_MYCCH</name>
<evidence type="ECO:0000313" key="2">
    <source>
        <dbReference type="Proteomes" id="UP000180043"/>
    </source>
</evidence>
<dbReference type="AlphaFoldDB" id="A0A1S1LCA2"/>
<organism evidence="1 2">
    <name type="scientific">Mycobacteroides chelonae</name>
    <name type="common">Mycobacterium chelonae</name>
    <dbReference type="NCBI Taxonomy" id="1774"/>
    <lineage>
        <taxon>Bacteria</taxon>
        <taxon>Bacillati</taxon>
        <taxon>Actinomycetota</taxon>
        <taxon>Actinomycetes</taxon>
        <taxon>Mycobacteriales</taxon>
        <taxon>Mycobacteriaceae</taxon>
        <taxon>Mycobacteroides</taxon>
    </lineage>
</organism>
<evidence type="ECO:0000313" key="1">
    <source>
        <dbReference type="EMBL" id="OHU47273.1"/>
    </source>
</evidence>
<proteinExistence type="predicted"/>
<dbReference type="Proteomes" id="UP000180043">
    <property type="component" value="Unassembled WGS sequence"/>
</dbReference>
<dbReference type="EMBL" id="MLIQ01000042">
    <property type="protein sequence ID" value="OHU47273.1"/>
    <property type="molecule type" value="Genomic_DNA"/>
</dbReference>
<reference evidence="1 2" key="1">
    <citation type="submission" date="2016-10" db="EMBL/GenBank/DDBJ databases">
        <title>Evaluation of Human, Veterinary and Environmental Mycobacterium chelonae Isolates by Core Genome Phylogenomic Analysis, Targeted Gene Comparison, and Anti-microbial Susceptibility Patterns: A Tale of Mistaken Identities.</title>
        <authorList>
            <person name="Fogelson S.B."/>
            <person name="Camus A.C."/>
            <person name="Lorenz W."/>
            <person name="Vasireddy R."/>
            <person name="Vasireddy S."/>
            <person name="Smith T."/>
            <person name="Brown-Elliott B.A."/>
            <person name="Wallace R.J.Jr."/>
            <person name="Hasan N.A."/>
            <person name="Reischl U."/>
            <person name="Sanchez S."/>
        </authorList>
    </citation>
    <scope>NUCLEOTIDE SEQUENCE [LARGE SCALE GENOMIC DNA]</scope>
    <source>
        <strain evidence="1 2">15515</strain>
    </source>
</reference>
<protein>
    <submittedName>
        <fullName evidence="1">Uncharacterized protein</fullName>
    </submittedName>
</protein>
<gene>
    <name evidence="1" type="ORF">BKG82_26845</name>
</gene>
<accession>A0A1S1LCA2</accession>
<sequence>MVNDMVEINAERLRNVGTARKQMADLLDDAQLGKTTHVLRGSRVVAHLLPPNALVIQDDRVLQTMVVAAAQEAIAAHLHAGRTHPAPQEVTDFTTVLRWLKSNPTAHLDALALYVAVLTIHIDTPAQGLSVESVIDSLGGPSVCRADVLTQGDVESAIGAAPAVLDTARQAANDPNIFSPLTIQRMGSGAERYEGVRGAQRHGA</sequence>